<gene>
    <name evidence="1" type="ORF">BPAE_0284g00060</name>
</gene>
<protein>
    <submittedName>
        <fullName evidence="1">Uncharacterized protein</fullName>
    </submittedName>
</protein>
<proteinExistence type="predicted"/>
<dbReference type="Proteomes" id="UP000297910">
    <property type="component" value="Unassembled WGS sequence"/>
</dbReference>
<sequence length="107" mass="11390">MLAGSAGSSFLVIVIHKCIGSLSLGVLRQYRCVDDLDLASDTLEAADCADSGWSPRLGLKDSSTVGMFRSVVGFDVMVDYESLVFDGTLAAHVQKGKKKQSWKGMGS</sequence>
<name>A0A4Z1FB86_9HELO</name>
<organism evidence="1 2">
    <name type="scientific">Botrytis paeoniae</name>
    <dbReference type="NCBI Taxonomy" id="278948"/>
    <lineage>
        <taxon>Eukaryota</taxon>
        <taxon>Fungi</taxon>
        <taxon>Dikarya</taxon>
        <taxon>Ascomycota</taxon>
        <taxon>Pezizomycotina</taxon>
        <taxon>Leotiomycetes</taxon>
        <taxon>Helotiales</taxon>
        <taxon>Sclerotiniaceae</taxon>
        <taxon>Botrytis</taxon>
    </lineage>
</organism>
<dbReference type="EMBL" id="PQXI01000283">
    <property type="protein sequence ID" value="TGO20579.1"/>
    <property type="molecule type" value="Genomic_DNA"/>
</dbReference>
<dbReference type="AlphaFoldDB" id="A0A4Z1FB86"/>
<accession>A0A4Z1FB86</accession>
<keyword evidence="2" id="KW-1185">Reference proteome</keyword>
<comment type="caution">
    <text evidence="1">The sequence shown here is derived from an EMBL/GenBank/DDBJ whole genome shotgun (WGS) entry which is preliminary data.</text>
</comment>
<evidence type="ECO:0000313" key="1">
    <source>
        <dbReference type="EMBL" id="TGO20579.1"/>
    </source>
</evidence>
<evidence type="ECO:0000313" key="2">
    <source>
        <dbReference type="Proteomes" id="UP000297910"/>
    </source>
</evidence>
<reference evidence="1 2" key="1">
    <citation type="submission" date="2017-12" db="EMBL/GenBank/DDBJ databases">
        <title>Comparative genomics of Botrytis spp.</title>
        <authorList>
            <person name="Valero-Jimenez C.A."/>
            <person name="Tapia P."/>
            <person name="Veloso J."/>
            <person name="Silva-Moreno E."/>
            <person name="Staats M."/>
            <person name="Valdes J.H."/>
            <person name="Van Kan J.A.L."/>
        </authorList>
    </citation>
    <scope>NUCLEOTIDE SEQUENCE [LARGE SCALE GENOMIC DNA]</scope>
    <source>
        <strain evidence="1 2">Bp0003</strain>
    </source>
</reference>